<keyword evidence="9" id="KW-0418">Kinase</keyword>
<feature type="transmembrane region" description="Helical" evidence="14">
    <location>
        <begin position="126"/>
        <end position="145"/>
    </location>
</feature>
<keyword evidence="7 14" id="KW-0812">Transmembrane</keyword>
<protein>
    <recommendedName>
        <fullName evidence="3">histidine kinase</fullName>
        <ecNumber evidence="3">2.7.13.3</ecNumber>
    </recommendedName>
</protein>
<dbReference type="Pfam" id="PF00512">
    <property type="entry name" value="HisKA"/>
    <property type="match status" value="1"/>
</dbReference>
<evidence type="ECO:0000256" key="11">
    <source>
        <dbReference type="ARBA" id="ARBA00022989"/>
    </source>
</evidence>
<dbReference type="EC" id="2.7.13.3" evidence="3"/>
<keyword evidence="5" id="KW-0597">Phosphoprotein</keyword>
<evidence type="ECO:0000313" key="17">
    <source>
        <dbReference type="EMBL" id="MCH6265613.1"/>
    </source>
</evidence>
<evidence type="ECO:0000256" key="13">
    <source>
        <dbReference type="ARBA" id="ARBA00023136"/>
    </source>
</evidence>
<evidence type="ECO:0000256" key="6">
    <source>
        <dbReference type="ARBA" id="ARBA00022679"/>
    </source>
</evidence>
<dbReference type="Gene3D" id="1.10.287.130">
    <property type="match status" value="1"/>
</dbReference>
<dbReference type="GO" id="GO:0071555">
    <property type="term" value="P:cell wall organization"/>
    <property type="evidence" value="ECO:0007669"/>
    <property type="project" value="InterPro"/>
</dbReference>
<dbReference type="SUPFAM" id="SSF47384">
    <property type="entry name" value="Homodimeric domain of signal transducing histidine kinase"/>
    <property type="match status" value="1"/>
</dbReference>
<dbReference type="RefSeq" id="WP_213146526.1">
    <property type="nucleotide sequence ID" value="NZ_JAGYPE020000011.1"/>
</dbReference>
<evidence type="ECO:0000259" key="15">
    <source>
        <dbReference type="PROSITE" id="PS50109"/>
    </source>
</evidence>
<evidence type="ECO:0000313" key="16">
    <source>
        <dbReference type="EMBL" id="MBS4186746.1"/>
    </source>
</evidence>
<dbReference type="GO" id="GO:0005886">
    <property type="term" value="C:plasma membrane"/>
    <property type="evidence" value="ECO:0007669"/>
    <property type="project" value="UniProtKB-SubCell"/>
</dbReference>
<dbReference type="InterPro" id="IPR005467">
    <property type="entry name" value="His_kinase_dom"/>
</dbReference>
<gene>
    <name evidence="17" type="ORF">KHB02_008710</name>
    <name evidence="16" type="ORF">KHB02_35855</name>
</gene>
<evidence type="ECO:0000256" key="4">
    <source>
        <dbReference type="ARBA" id="ARBA00022475"/>
    </source>
</evidence>
<keyword evidence="6" id="KW-0808">Transferase</keyword>
<keyword evidence="13 14" id="KW-0472">Membrane</keyword>
<organism evidence="16">
    <name type="scientific">Neobacillus citreus</name>
    <dbReference type="NCBI Taxonomy" id="2833578"/>
    <lineage>
        <taxon>Bacteria</taxon>
        <taxon>Bacillati</taxon>
        <taxon>Bacillota</taxon>
        <taxon>Bacilli</taxon>
        <taxon>Bacillales</taxon>
        <taxon>Bacillaceae</taxon>
        <taxon>Neobacillus</taxon>
    </lineage>
</organism>
<dbReference type="PANTHER" id="PTHR43065">
    <property type="entry name" value="SENSOR HISTIDINE KINASE"/>
    <property type="match status" value="1"/>
</dbReference>
<evidence type="ECO:0000256" key="14">
    <source>
        <dbReference type="SAM" id="Phobius"/>
    </source>
</evidence>
<dbReference type="Pfam" id="PF07694">
    <property type="entry name" value="5TM-5TMR_LYT"/>
    <property type="match status" value="1"/>
</dbReference>
<dbReference type="InterPro" id="IPR036097">
    <property type="entry name" value="HisK_dim/P_sf"/>
</dbReference>
<dbReference type="PROSITE" id="PS50109">
    <property type="entry name" value="HIS_KIN"/>
    <property type="match status" value="1"/>
</dbReference>
<dbReference type="InterPro" id="IPR003594">
    <property type="entry name" value="HATPase_dom"/>
</dbReference>
<dbReference type="Gene3D" id="3.30.565.10">
    <property type="entry name" value="Histidine kinase-like ATPase, C-terminal domain"/>
    <property type="match status" value="1"/>
</dbReference>
<keyword evidence="10 16" id="KW-0067">ATP-binding</keyword>
<evidence type="ECO:0000256" key="1">
    <source>
        <dbReference type="ARBA" id="ARBA00000085"/>
    </source>
</evidence>
<dbReference type="GO" id="GO:0000155">
    <property type="term" value="F:phosphorelay sensor kinase activity"/>
    <property type="evidence" value="ECO:0007669"/>
    <property type="project" value="InterPro"/>
</dbReference>
<evidence type="ECO:0000256" key="10">
    <source>
        <dbReference type="ARBA" id="ARBA00022840"/>
    </source>
</evidence>
<dbReference type="SMART" id="SM00388">
    <property type="entry name" value="HisKA"/>
    <property type="match status" value="1"/>
</dbReference>
<dbReference type="InterPro" id="IPR004358">
    <property type="entry name" value="Sig_transdc_His_kin-like_C"/>
</dbReference>
<evidence type="ECO:0000313" key="18">
    <source>
        <dbReference type="Proteomes" id="UP000677265"/>
    </source>
</evidence>
<keyword evidence="4" id="KW-1003">Cell membrane</keyword>
<dbReference type="CDD" id="cd00082">
    <property type="entry name" value="HisKA"/>
    <property type="match status" value="1"/>
</dbReference>
<feature type="domain" description="Histidine kinase" evidence="15">
    <location>
        <begin position="211"/>
        <end position="416"/>
    </location>
</feature>
<dbReference type="AlphaFoldDB" id="A0A942T813"/>
<evidence type="ECO:0000256" key="7">
    <source>
        <dbReference type="ARBA" id="ARBA00022692"/>
    </source>
</evidence>
<feature type="transmembrane region" description="Helical" evidence="14">
    <location>
        <begin position="165"/>
        <end position="183"/>
    </location>
</feature>
<dbReference type="InterPro" id="IPR036890">
    <property type="entry name" value="HATPase_C_sf"/>
</dbReference>
<comment type="catalytic activity">
    <reaction evidence="1">
        <text>ATP + protein L-histidine = ADP + protein N-phospho-L-histidine.</text>
        <dbReference type="EC" id="2.7.13.3"/>
    </reaction>
</comment>
<dbReference type="SUPFAM" id="SSF55874">
    <property type="entry name" value="ATPase domain of HSP90 chaperone/DNA topoisomerase II/histidine kinase"/>
    <property type="match status" value="1"/>
</dbReference>
<evidence type="ECO:0000256" key="2">
    <source>
        <dbReference type="ARBA" id="ARBA00004651"/>
    </source>
</evidence>
<name>A0A942T813_9BACI</name>
<dbReference type="InterPro" id="IPR011620">
    <property type="entry name" value="Sig_transdc_His_kinase_LytS_TM"/>
</dbReference>
<dbReference type="Proteomes" id="UP000677265">
    <property type="component" value="Unassembled WGS sequence"/>
</dbReference>
<sequence>MLAEKLLLQLLIVLAPVLLCNALTDYKKKWNSPIICGSMHSQAAIACMIFSYSNYGLIWDLRYAPLILAVLYAGPAGGGMVIASIIGARIMMGGGSVHYAILGCLLTSIVPYLLRTRFWNASSNRRVQFTLLSGVWSLILCYLTLLTYHYLNGNTFKLFINIPDLLLFALIYTASLMLAAKLYEGLIEKNRMKEEILKAEKLNTLSELAASIAHEVRNPLTVVKGFLQLMQQDEKGKNYEYFGLVLSELGRAEAIISDYLNFAKPKFEKLEEFALKDILKEIVTLLEPYAVKQGVQLESELDTSDFCLYTDRNQLKQALVNLVKNAIEATSEEGVVTIHTRSDQTHASVLITDNGKGMTPEQLSRIGTLFYTTKDKGTGLGTSVSLRIIETIKGKVFYQSETGLGTTVTIVLPAGKKEELVSSIINEEPTVVKIM</sequence>
<dbReference type="InterPro" id="IPR003661">
    <property type="entry name" value="HisK_dim/P_dom"/>
</dbReference>
<evidence type="ECO:0000256" key="8">
    <source>
        <dbReference type="ARBA" id="ARBA00022741"/>
    </source>
</evidence>
<evidence type="ECO:0000256" key="5">
    <source>
        <dbReference type="ARBA" id="ARBA00022553"/>
    </source>
</evidence>
<feature type="transmembrane region" description="Helical" evidence="14">
    <location>
        <begin position="96"/>
        <end position="114"/>
    </location>
</feature>
<dbReference type="PANTHER" id="PTHR43065:SF46">
    <property type="entry name" value="C4-DICARBOXYLATE TRANSPORT SENSOR PROTEIN DCTB"/>
    <property type="match status" value="1"/>
</dbReference>
<comment type="caution">
    <text evidence="16">The sequence shown here is derived from an EMBL/GenBank/DDBJ whole genome shotgun (WGS) entry which is preliminary data.</text>
</comment>
<dbReference type="PRINTS" id="PR00344">
    <property type="entry name" value="BCTRLSENSOR"/>
</dbReference>
<dbReference type="SMART" id="SM00387">
    <property type="entry name" value="HATPase_c"/>
    <property type="match status" value="1"/>
</dbReference>
<dbReference type="EMBL" id="JAGYPE010000007">
    <property type="protein sequence ID" value="MBS4186746.1"/>
    <property type="molecule type" value="Genomic_DNA"/>
</dbReference>
<keyword evidence="11 14" id="KW-1133">Transmembrane helix</keyword>
<evidence type="ECO:0000256" key="12">
    <source>
        <dbReference type="ARBA" id="ARBA00023012"/>
    </source>
</evidence>
<dbReference type="GO" id="GO:0005524">
    <property type="term" value="F:ATP binding"/>
    <property type="evidence" value="ECO:0007669"/>
    <property type="project" value="UniProtKB-KW"/>
</dbReference>
<dbReference type="Pfam" id="PF02518">
    <property type="entry name" value="HATPase_c"/>
    <property type="match status" value="1"/>
</dbReference>
<dbReference type="EMBL" id="JAGYPE020000011">
    <property type="protein sequence ID" value="MCH6265613.1"/>
    <property type="molecule type" value="Genomic_DNA"/>
</dbReference>
<comment type="subcellular location">
    <subcellularLocation>
        <location evidence="2">Cell membrane</location>
        <topology evidence="2">Multi-pass membrane protein</topology>
    </subcellularLocation>
</comment>
<reference evidence="16" key="1">
    <citation type="submission" date="2021-05" db="EMBL/GenBank/DDBJ databases">
        <title>Novel Bacillus species.</title>
        <authorList>
            <person name="Liu G."/>
        </authorList>
    </citation>
    <scope>NUCLEOTIDE SEQUENCE</scope>
    <source>
        <strain evidence="16 18">FJAT-50051</strain>
    </source>
</reference>
<evidence type="ECO:0000256" key="9">
    <source>
        <dbReference type="ARBA" id="ARBA00022777"/>
    </source>
</evidence>
<feature type="transmembrane region" description="Helical" evidence="14">
    <location>
        <begin position="32"/>
        <end position="52"/>
    </location>
</feature>
<evidence type="ECO:0000256" key="3">
    <source>
        <dbReference type="ARBA" id="ARBA00012438"/>
    </source>
</evidence>
<feature type="transmembrane region" description="Helical" evidence="14">
    <location>
        <begin position="64"/>
        <end position="90"/>
    </location>
</feature>
<proteinExistence type="predicted"/>
<keyword evidence="18" id="KW-1185">Reference proteome</keyword>
<keyword evidence="12" id="KW-0902">Two-component regulatory system</keyword>
<keyword evidence="8" id="KW-0547">Nucleotide-binding</keyword>
<accession>A0A942T813</accession>